<comment type="caution">
    <text evidence="2">The sequence shown here is derived from an EMBL/GenBank/DDBJ whole genome shotgun (WGS) entry which is preliminary data.</text>
</comment>
<evidence type="ECO:0008006" key="4">
    <source>
        <dbReference type="Google" id="ProtNLM"/>
    </source>
</evidence>
<protein>
    <recommendedName>
        <fullName evidence="4">Lipoprotein</fullName>
    </recommendedName>
</protein>
<accession>A0ABQ4F8G1</accession>
<dbReference type="Proteomes" id="UP000651728">
    <property type="component" value="Unassembled WGS sequence"/>
</dbReference>
<evidence type="ECO:0000313" key="2">
    <source>
        <dbReference type="EMBL" id="GIH31112.1"/>
    </source>
</evidence>
<evidence type="ECO:0000256" key="1">
    <source>
        <dbReference type="SAM" id="SignalP"/>
    </source>
</evidence>
<feature type="signal peptide" evidence="1">
    <location>
        <begin position="1"/>
        <end position="44"/>
    </location>
</feature>
<evidence type="ECO:0000313" key="3">
    <source>
        <dbReference type="Proteomes" id="UP000651728"/>
    </source>
</evidence>
<keyword evidence="1" id="KW-0732">Signal</keyword>
<name>A0ABQ4F8G1_9ACTN</name>
<keyword evidence="3" id="KW-1185">Reference proteome</keyword>
<reference evidence="2 3" key="1">
    <citation type="submission" date="2021-01" db="EMBL/GenBank/DDBJ databases">
        <title>Whole genome shotgun sequence of Microbispora amethystogenes NBRC 101907.</title>
        <authorList>
            <person name="Komaki H."/>
            <person name="Tamura T."/>
        </authorList>
    </citation>
    <scope>NUCLEOTIDE SEQUENCE [LARGE SCALE GENOMIC DNA]</scope>
    <source>
        <strain evidence="2 3">NBRC 101907</strain>
    </source>
</reference>
<proteinExistence type="predicted"/>
<feature type="chain" id="PRO_5045473503" description="Lipoprotein" evidence="1">
    <location>
        <begin position="45"/>
        <end position="151"/>
    </location>
</feature>
<organism evidence="2 3">
    <name type="scientific">Microbispora amethystogenes</name>
    <dbReference type="NCBI Taxonomy" id="1427754"/>
    <lineage>
        <taxon>Bacteria</taxon>
        <taxon>Bacillati</taxon>
        <taxon>Actinomycetota</taxon>
        <taxon>Actinomycetes</taxon>
        <taxon>Streptosporangiales</taxon>
        <taxon>Streptosporangiaceae</taxon>
        <taxon>Microbispora</taxon>
    </lineage>
</organism>
<dbReference type="EMBL" id="BOOB01000009">
    <property type="protein sequence ID" value="GIH31112.1"/>
    <property type="molecule type" value="Genomic_DNA"/>
</dbReference>
<sequence>MPKVNPPGPRLRTSEVSRLPHHHALAVAAVAAAALASALTSACAGPDATPAYGPPPTVEQLAARAGCTPKIQIDAAELRQGHCHTPIGDFFLTTFATQRGKDEWMDQAPEYSPHLVGDIWTALAPRSVLDRLRLRIGGDLHLKDHRVKSPG</sequence>
<gene>
    <name evidence="2" type="ORF">Mam01_12760</name>
</gene>